<sequence>MVAPEMKTSLFTETWMNGPNDFDSECSSKYTVNNIESLNVDGNQFKNSKDHSKWAISVDEKEPLLCIGDINRQKSQMKRGGGTVCILNDRLWGLYNKTIVNVQPCQIN</sequence>
<organism evidence="3 4">
    <name type="scientific">Anisakis simplex</name>
    <name type="common">Herring worm</name>
    <dbReference type="NCBI Taxonomy" id="6269"/>
    <lineage>
        <taxon>Eukaryota</taxon>
        <taxon>Metazoa</taxon>
        <taxon>Ecdysozoa</taxon>
        <taxon>Nematoda</taxon>
        <taxon>Chromadorea</taxon>
        <taxon>Rhabditida</taxon>
        <taxon>Spirurina</taxon>
        <taxon>Ascaridomorpha</taxon>
        <taxon>Ascaridoidea</taxon>
        <taxon>Anisakidae</taxon>
        <taxon>Anisakis</taxon>
        <taxon>Anisakis simplex complex</taxon>
    </lineage>
</organism>
<dbReference type="InterPro" id="IPR004947">
    <property type="entry name" value="DNase_II"/>
</dbReference>
<accession>A0A3P6TGL9</accession>
<keyword evidence="2" id="KW-0378">Hydrolase</keyword>
<evidence type="ECO:0000313" key="3">
    <source>
        <dbReference type="EMBL" id="VDK63761.1"/>
    </source>
</evidence>
<protein>
    <submittedName>
        <fullName evidence="3">Uncharacterized protein</fullName>
    </submittedName>
</protein>
<dbReference type="Proteomes" id="UP000267096">
    <property type="component" value="Unassembled WGS sequence"/>
</dbReference>
<dbReference type="AlphaFoldDB" id="A0A3P6TGL9"/>
<dbReference type="EMBL" id="UYRR01035166">
    <property type="protein sequence ID" value="VDK63761.1"/>
    <property type="molecule type" value="Genomic_DNA"/>
</dbReference>
<dbReference type="GO" id="GO:0006309">
    <property type="term" value="P:apoptotic DNA fragmentation"/>
    <property type="evidence" value="ECO:0007669"/>
    <property type="project" value="TreeGrafter"/>
</dbReference>
<proteinExistence type="inferred from homology"/>
<evidence type="ECO:0000256" key="2">
    <source>
        <dbReference type="ARBA" id="ARBA00022801"/>
    </source>
</evidence>
<comment type="similarity">
    <text evidence="1">Belongs to the DNase II family.</text>
</comment>
<dbReference type="GO" id="GO:0004531">
    <property type="term" value="F:deoxyribonuclease II activity"/>
    <property type="evidence" value="ECO:0007669"/>
    <property type="project" value="InterPro"/>
</dbReference>
<dbReference type="PANTHER" id="PTHR10858">
    <property type="entry name" value="DEOXYRIBONUCLEASE II"/>
    <property type="match status" value="1"/>
</dbReference>
<dbReference type="OrthoDB" id="10261598at2759"/>
<name>A0A3P6TGL9_ANISI</name>
<evidence type="ECO:0000256" key="1">
    <source>
        <dbReference type="ARBA" id="ARBA00007527"/>
    </source>
</evidence>
<gene>
    <name evidence="3" type="ORF">ASIM_LOCUS18198</name>
</gene>
<dbReference type="CDD" id="cd09121">
    <property type="entry name" value="PLDc_DNaseII_2"/>
    <property type="match status" value="1"/>
</dbReference>
<reference evidence="3 4" key="1">
    <citation type="submission" date="2018-11" db="EMBL/GenBank/DDBJ databases">
        <authorList>
            <consortium name="Pathogen Informatics"/>
        </authorList>
    </citation>
    <scope>NUCLEOTIDE SEQUENCE [LARGE SCALE GENOMIC DNA]</scope>
</reference>
<dbReference type="Pfam" id="PF03265">
    <property type="entry name" value="DNase_II"/>
    <property type="match status" value="1"/>
</dbReference>
<keyword evidence="4" id="KW-1185">Reference proteome</keyword>
<dbReference type="PANTHER" id="PTHR10858:SF30">
    <property type="entry name" value="CELL-DEATH-RELATED NUCLEASE 7"/>
    <property type="match status" value="1"/>
</dbReference>
<evidence type="ECO:0000313" key="4">
    <source>
        <dbReference type="Proteomes" id="UP000267096"/>
    </source>
</evidence>